<comment type="caution">
    <text evidence="1">The sequence shown here is derived from an EMBL/GenBank/DDBJ whole genome shotgun (WGS) entry which is preliminary data.</text>
</comment>
<keyword evidence="2" id="KW-1185">Reference proteome</keyword>
<dbReference type="AlphaFoldDB" id="A0A9Q1KK73"/>
<protein>
    <submittedName>
        <fullName evidence="1">Uncharacterized protein</fullName>
    </submittedName>
</protein>
<evidence type="ECO:0000313" key="2">
    <source>
        <dbReference type="Proteomes" id="UP001153076"/>
    </source>
</evidence>
<proteinExistence type="predicted"/>
<gene>
    <name evidence="1" type="ORF">Cgig2_033765</name>
</gene>
<sequence length="420" mass="47284">MSDDSCIRHGSFLVASNTEGGEAYYLSSTILTSIYRGLAHRLISSSRDFYWNSTISHQMKETLIDNGELSQVDFSYFANICSSCIIQLSPRHPYGHRLLYPSRLRDYVSASSKRNFTHRFQGWWSKVFFASSCTHSRADFKRKRGSSSYPDIQRVEGPYSLKSKLKIVCSRVQILGIDVANPAVPISAIPIQSIAPSTKVINEVKAHFESSFRKISRQKLKIIEPPPKGAENITDILEADPSPTECMGESDNDLFDSGSRLDGLKSVYHTNSDEAELVPKVNTPLVSCQPHPLRAPQGDVSVFNVDAIIKEVDTNAAWVFAQGILDKAHNLKDLYKSYSGLMTTDEQDSRHIEEASQLLNMEGTRYEAIAARIKQVESRHKELLKTDMINVIDLVYPAIKTSLEKTEIYIKESFKDLKNF</sequence>
<reference evidence="1" key="1">
    <citation type="submission" date="2022-04" db="EMBL/GenBank/DDBJ databases">
        <title>Carnegiea gigantea Genome sequencing and assembly v2.</title>
        <authorList>
            <person name="Copetti D."/>
            <person name="Sanderson M.J."/>
            <person name="Burquez A."/>
            <person name="Wojciechowski M.F."/>
        </authorList>
    </citation>
    <scope>NUCLEOTIDE SEQUENCE</scope>
    <source>
        <strain evidence="1">SGP5-SGP5p</strain>
        <tissue evidence="1">Aerial part</tissue>
    </source>
</reference>
<dbReference type="Proteomes" id="UP001153076">
    <property type="component" value="Unassembled WGS sequence"/>
</dbReference>
<dbReference type="EMBL" id="JAKOGI010000090">
    <property type="protein sequence ID" value="KAJ8444757.1"/>
    <property type="molecule type" value="Genomic_DNA"/>
</dbReference>
<evidence type="ECO:0000313" key="1">
    <source>
        <dbReference type="EMBL" id="KAJ8444757.1"/>
    </source>
</evidence>
<accession>A0A9Q1KK73</accession>
<name>A0A9Q1KK73_9CARY</name>
<organism evidence="1 2">
    <name type="scientific">Carnegiea gigantea</name>
    <dbReference type="NCBI Taxonomy" id="171969"/>
    <lineage>
        <taxon>Eukaryota</taxon>
        <taxon>Viridiplantae</taxon>
        <taxon>Streptophyta</taxon>
        <taxon>Embryophyta</taxon>
        <taxon>Tracheophyta</taxon>
        <taxon>Spermatophyta</taxon>
        <taxon>Magnoliopsida</taxon>
        <taxon>eudicotyledons</taxon>
        <taxon>Gunneridae</taxon>
        <taxon>Pentapetalae</taxon>
        <taxon>Caryophyllales</taxon>
        <taxon>Cactineae</taxon>
        <taxon>Cactaceae</taxon>
        <taxon>Cactoideae</taxon>
        <taxon>Echinocereeae</taxon>
        <taxon>Carnegiea</taxon>
    </lineage>
</organism>